<name>A0ABW3EAI8_9ACTN</name>
<dbReference type="InterPro" id="IPR019999">
    <property type="entry name" value="Anth_synth_I-like"/>
</dbReference>
<sequence length="163" mass="17523">MRVADFEADAERTFRRWFAASPSAFWLDSSRVEPGLSRFSFVGDGGGRHGETLRYRVGDGKVTSTGADGTTTSLPGSVYDVLARRLAERALDDDPGLPFDLDGGYVGYLGYEMKAESSGSAAHRSDLPDAVWISATRFVAIDHLAGRTHVVALAGPGPEDVRE</sequence>
<dbReference type="EMBL" id="JBHTHX010003602">
    <property type="protein sequence ID" value="MFD0891923.1"/>
    <property type="molecule type" value="Genomic_DNA"/>
</dbReference>
<keyword evidence="3" id="KW-1185">Reference proteome</keyword>
<evidence type="ECO:0000313" key="3">
    <source>
        <dbReference type="Proteomes" id="UP001597024"/>
    </source>
</evidence>
<dbReference type="SUPFAM" id="SSF56322">
    <property type="entry name" value="ADC synthase"/>
    <property type="match status" value="1"/>
</dbReference>
<dbReference type="Proteomes" id="UP001597024">
    <property type="component" value="Unassembled WGS sequence"/>
</dbReference>
<dbReference type="InterPro" id="IPR005801">
    <property type="entry name" value="ADC_synthase"/>
</dbReference>
<evidence type="ECO:0000259" key="1">
    <source>
        <dbReference type="Pfam" id="PF04715"/>
    </source>
</evidence>
<organism evidence="2 3">
    <name type="scientific">Streptosporangium algeriense</name>
    <dbReference type="NCBI Taxonomy" id="1682748"/>
    <lineage>
        <taxon>Bacteria</taxon>
        <taxon>Bacillati</taxon>
        <taxon>Actinomycetota</taxon>
        <taxon>Actinomycetes</taxon>
        <taxon>Streptosporangiales</taxon>
        <taxon>Streptosporangiaceae</taxon>
        <taxon>Streptosporangium</taxon>
    </lineage>
</organism>
<comment type="caution">
    <text evidence="2">The sequence shown here is derived from an EMBL/GenBank/DDBJ whole genome shotgun (WGS) entry which is preliminary data.</text>
</comment>
<dbReference type="InterPro" id="IPR006805">
    <property type="entry name" value="Anth_synth_I_N"/>
</dbReference>
<feature type="non-terminal residue" evidence="2">
    <location>
        <position position="163"/>
    </location>
</feature>
<evidence type="ECO:0000313" key="2">
    <source>
        <dbReference type="EMBL" id="MFD0891923.1"/>
    </source>
</evidence>
<proteinExistence type="predicted"/>
<dbReference type="PANTHER" id="PTHR11236:SF18">
    <property type="entry name" value="AMINODEOXYCHORISMATE SYNTHASE"/>
    <property type="match status" value="1"/>
</dbReference>
<reference evidence="3" key="1">
    <citation type="journal article" date="2019" name="Int. J. Syst. Evol. Microbiol.">
        <title>The Global Catalogue of Microorganisms (GCM) 10K type strain sequencing project: providing services to taxonomists for standard genome sequencing and annotation.</title>
        <authorList>
            <consortium name="The Broad Institute Genomics Platform"/>
            <consortium name="The Broad Institute Genome Sequencing Center for Infectious Disease"/>
            <person name="Wu L."/>
            <person name="Ma J."/>
        </authorList>
    </citation>
    <scope>NUCLEOTIDE SEQUENCE [LARGE SCALE GENOMIC DNA]</scope>
    <source>
        <strain evidence="3">CCUG 62974</strain>
    </source>
</reference>
<gene>
    <name evidence="2" type="ORF">ACFQ08_45845</name>
</gene>
<accession>A0ABW3EAI8</accession>
<dbReference type="Gene3D" id="3.60.120.10">
    <property type="entry name" value="Anthranilate synthase"/>
    <property type="match status" value="1"/>
</dbReference>
<protein>
    <submittedName>
        <fullName evidence="2">Aminodeoxychorismate synthase</fullName>
    </submittedName>
</protein>
<dbReference type="Pfam" id="PF04715">
    <property type="entry name" value="Anth_synt_I_N"/>
    <property type="match status" value="1"/>
</dbReference>
<dbReference type="PANTHER" id="PTHR11236">
    <property type="entry name" value="AMINOBENZOATE/ANTHRANILATE SYNTHASE"/>
    <property type="match status" value="1"/>
</dbReference>
<feature type="domain" description="Anthranilate synthase component I N-terminal" evidence="1">
    <location>
        <begin position="19"/>
        <end position="149"/>
    </location>
</feature>